<evidence type="ECO:0000313" key="1">
    <source>
        <dbReference type="EMBL" id="MBL1379400.1"/>
    </source>
</evidence>
<proteinExistence type="predicted"/>
<gene>
    <name evidence="1" type="ORF">JKV55_19035</name>
</gene>
<sequence length="77" mass="8106">MRLPRRRSSDVLIRADGRYAVGNAGGRYSLFEGGALHFTGTMANASGKFSVKTGGKPQIDLVFNGDARASMSCPKAG</sequence>
<name>A0ABS1QX24_9GAMM</name>
<comment type="caution">
    <text evidence="1">The sequence shown here is derived from an EMBL/GenBank/DDBJ whole genome shotgun (WGS) entry which is preliminary data.</text>
</comment>
<dbReference type="RefSeq" id="WP_202088672.1">
    <property type="nucleotide sequence ID" value="NZ_JAERTZ010000034.1"/>
</dbReference>
<keyword evidence="2" id="KW-1185">Reference proteome</keyword>
<organism evidence="1 2">
    <name type="scientific">Zobellella iuensis</name>
    <dbReference type="NCBI Taxonomy" id="2803811"/>
    <lineage>
        <taxon>Bacteria</taxon>
        <taxon>Pseudomonadati</taxon>
        <taxon>Pseudomonadota</taxon>
        <taxon>Gammaproteobacteria</taxon>
        <taxon>Aeromonadales</taxon>
        <taxon>Aeromonadaceae</taxon>
        <taxon>Zobellella</taxon>
    </lineage>
</organism>
<evidence type="ECO:0000313" key="2">
    <source>
        <dbReference type="Proteomes" id="UP000638570"/>
    </source>
</evidence>
<reference evidence="2" key="1">
    <citation type="submission" date="2021-01" db="EMBL/GenBank/DDBJ databases">
        <title>Genome public.</title>
        <authorList>
            <person name="Liu C."/>
            <person name="Sun Q."/>
        </authorList>
    </citation>
    <scope>NUCLEOTIDE SEQUENCE [LARGE SCALE GENOMIC DNA]</scope>
    <source>
        <strain evidence="2">CGMCC 1.18722</strain>
    </source>
</reference>
<dbReference type="Proteomes" id="UP000638570">
    <property type="component" value="Unassembled WGS sequence"/>
</dbReference>
<dbReference type="EMBL" id="JAERTZ010000034">
    <property type="protein sequence ID" value="MBL1379400.1"/>
    <property type="molecule type" value="Genomic_DNA"/>
</dbReference>
<protein>
    <submittedName>
        <fullName evidence="1">Uncharacterized protein</fullName>
    </submittedName>
</protein>
<accession>A0ABS1QX24</accession>